<evidence type="ECO:0000256" key="3">
    <source>
        <dbReference type="ARBA" id="ARBA00022692"/>
    </source>
</evidence>
<dbReference type="PROSITE" id="PS50929">
    <property type="entry name" value="ABC_TM1F"/>
    <property type="match status" value="1"/>
</dbReference>
<evidence type="ECO:0000313" key="11">
    <source>
        <dbReference type="EMBL" id="AVJ30767.1"/>
    </source>
</evidence>
<evidence type="ECO:0000259" key="10">
    <source>
        <dbReference type="PROSITE" id="PS50929"/>
    </source>
</evidence>
<keyword evidence="6 8" id="KW-1133">Transmembrane helix</keyword>
<keyword evidence="5" id="KW-0067">ATP-binding</keyword>
<dbReference type="InterPro" id="IPR003439">
    <property type="entry name" value="ABC_transporter-like_ATP-bd"/>
</dbReference>
<dbReference type="InterPro" id="IPR036640">
    <property type="entry name" value="ABC1_TM_sf"/>
</dbReference>
<keyword evidence="3 8" id="KW-0812">Transmembrane</keyword>
<dbReference type="GO" id="GO:0140359">
    <property type="term" value="F:ABC-type transporter activity"/>
    <property type="evidence" value="ECO:0007669"/>
    <property type="project" value="InterPro"/>
</dbReference>
<protein>
    <recommendedName>
        <fullName evidence="13">ABC transporter ATP-binding protein</fullName>
    </recommendedName>
</protein>
<dbReference type="AlphaFoldDB" id="A0A2S0IG73"/>
<evidence type="ECO:0000313" key="12">
    <source>
        <dbReference type="Proteomes" id="UP000239477"/>
    </source>
</evidence>
<evidence type="ECO:0000256" key="6">
    <source>
        <dbReference type="ARBA" id="ARBA00022989"/>
    </source>
</evidence>
<dbReference type="GO" id="GO:0034040">
    <property type="term" value="F:ATPase-coupled lipid transmembrane transporter activity"/>
    <property type="evidence" value="ECO:0007669"/>
    <property type="project" value="TreeGrafter"/>
</dbReference>
<feature type="domain" description="ABC transporter" evidence="9">
    <location>
        <begin position="341"/>
        <end position="578"/>
    </location>
</feature>
<name>A0A2S0IG73_9BURK</name>
<dbReference type="Pfam" id="PF00005">
    <property type="entry name" value="ABC_tran"/>
    <property type="match status" value="1"/>
</dbReference>
<feature type="transmembrane region" description="Helical" evidence="8">
    <location>
        <begin position="170"/>
        <end position="187"/>
    </location>
</feature>
<dbReference type="SUPFAM" id="SSF90123">
    <property type="entry name" value="ABC transporter transmembrane region"/>
    <property type="match status" value="1"/>
</dbReference>
<dbReference type="CDD" id="cd03228">
    <property type="entry name" value="ABCC_MRP_Like"/>
    <property type="match status" value="1"/>
</dbReference>
<accession>A0A2S0IG73</accession>
<evidence type="ECO:0000256" key="2">
    <source>
        <dbReference type="ARBA" id="ARBA00022475"/>
    </source>
</evidence>
<feature type="transmembrane region" description="Helical" evidence="8">
    <location>
        <begin position="61"/>
        <end position="81"/>
    </location>
</feature>
<dbReference type="SUPFAM" id="SSF52540">
    <property type="entry name" value="P-loop containing nucleoside triphosphate hydrolases"/>
    <property type="match status" value="1"/>
</dbReference>
<proteinExistence type="predicted"/>
<evidence type="ECO:0000256" key="1">
    <source>
        <dbReference type="ARBA" id="ARBA00004651"/>
    </source>
</evidence>
<evidence type="ECO:0008006" key="13">
    <source>
        <dbReference type="Google" id="ProtNLM"/>
    </source>
</evidence>
<dbReference type="RefSeq" id="WP_105241291.1">
    <property type="nucleotide sequence ID" value="NZ_CP023270.1"/>
</dbReference>
<keyword evidence="12" id="KW-1185">Reference proteome</keyword>
<comment type="subcellular location">
    <subcellularLocation>
        <location evidence="1">Cell membrane</location>
        <topology evidence="1">Multi-pass membrane protein</topology>
    </subcellularLocation>
</comment>
<dbReference type="PANTHER" id="PTHR24221:SF654">
    <property type="entry name" value="ATP-BINDING CASSETTE SUB-FAMILY B MEMBER 6"/>
    <property type="match status" value="1"/>
</dbReference>
<keyword evidence="7 8" id="KW-0472">Membrane</keyword>
<dbReference type="Gene3D" id="1.20.1560.10">
    <property type="entry name" value="ABC transporter type 1, transmembrane domain"/>
    <property type="match status" value="1"/>
</dbReference>
<dbReference type="PROSITE" id="PS00211">
    <property type="entry name" value="ABC_TRANSPORTER_1"/>
    <property type="match status" value="1"/>
</dbReference>
<dbReference type="InterPro" id="IPR011527">
    <property type="entry name" value="ABC1_TM_dom"/>
</dbReference>
<dbReference type="Gene3D" id="3.40.50.300">
    <property type="entry name" value="P-loop containing nucleotide triphosphate hydrolases"/>
    <property type="match status" value="1"/>
</dbReference>
<dbReference type="OrthoDB" id="9760776at2"/>
<feature type="domain" description="ABC transmembrane type-1" evidence="10">
    <location>
        <begin position="24"/>
        <end position="309"/>
    </location>
</feature>
<keyword evidence="4" id="KW-0547">Nucleotide-binding</keyword>
<dbReference type="Proteomes" id="UP000239477">
    <property type="component" value="Chromosome"/>
</dbReference>
<dbReference type="InterPro" id="IPR039421">
    <property type="entry name" value="Type_1_exporter"/>
</dbReference>
<sequence>MRNKPFLRFLLSGSLGRKSVLLLATALSLTLASAAFSSLGPLLLAKATDILAETSMSRGTVTAVAWISGLYICSIAFTKIFNTASLYLQSMLRLQLVETISQKYFALLCEKNAQFYVQNSVGELAQKLNQASNDLYTVVRNVAFNILAPIVQLVMAIAVVSTILSKAVGFAFLTYVALFLVNNHIFLNRLAPHRNRVMEAGRRSYGVLIDSVINIMAARQYNGFDVLMGRYKNALDTDRSIQRSYWRLMIAMLSINALLFVLMFGWCIYWMLAGSAATSPGSFVLFTGYILLLAGPVEMLGSTLGEVHQSWHSVAAFVKELSPPKQAGFSDRLANTDDCAVELNQIEFGYSDAAPFQLGPISLRFTTGEKIALIGPSGSGKSTLAKLLTGDYTPSRGVIRIFGNDISTLQRTSLNDVVGIVGQETHIFSDTVRFNMRIANAAASDKEILKALEMAGFESAAECATGNLSLDSQLGERGVTLSGGQRQRLALARLFLRKPRILIIDEGTSSLDVLTERRVIDSIYTHFIDCTIISISHRTSALTYSERVVVIKDGLLQGDGPKSTMVFSSDYLHSMIEMSEIRAG</sequence>
<feature type="transmembrane region" description="Helical" evidence="8">
    <location>
        <begin position="142"/>
        <end position="164"/>
    </location>
</feature>
<keyword evidence="2" id="KW-1003">Cell membrane</keyword>
<evidence type="ECO:0000256" key="8">
    <source>
        <dbReference type="SAM" id="Phobius"/>
    </source>
</evidence>
<dbReference type="SMART" id="SM00382">
    <property type="entry name" value="AAA"/>
    <property type="match status" value="1"/>
</dbReference>
<dbReference type="InterPro" id="IPR027417">
    <property type="entry name" value="P-loop_NTPase"/>
</dbReference>
<dbReference type="GO" id="GO:0005524">
    <property type="term" value="F:ATP binding"/>
    <property type="evidence" value="ECO:0007669"/>
    <property type="project" value="UniProtKB-KW"/>
</dbReference>
<organism evidence="11 12">
    <name type="scientific">Achromobacter spanius</name>
    <dbReference type="NCBI Taxonomy" id="217203"/>
    <lineage>
        <taxon>Bacteria</taxon>
        <taxon>Pseudomonadati</taxon>
        <taxon>Pseudomonadota</taxon>
        <taxon>Betaproteobacteria</taxon>
        <taxon>Burkholderiales</taxon>
        <taxon>Alcaligenaceae</taxon>
        <taxon>Achromobacter</taxon>
    </lineage>
</organism>
<evidence type="ECO:0000259" key="9">
    <source>
        <dbReference type="PROSITE" id="PS50893"/>
    </source>
</evidence>
<dbReference type="InterPro" id="IPR003593">
    <property type="entry name" value="AAA+_ATPase"/>
</dbReference>
<evidence type="ECO:0000256" key="7">
    <source>
        <dbReference type="ARBA" id="ARBA00023136"/>
    </source>
</evidence>
<gene>
    <name evidence="11" type="ORF">CLM73_28680</name>
</gene>
<dbReference type="GO" id="GO:0005886">
    <property type="term" value="C:plasma membrane"/>
    <property type="evidence" value="ECO:0007669"/>
    <property type="project" value="UniProtKB-SubCell"/>
</dbReference>
<evidence type="ECO:0000256" key="4">
    <source>
        <dbReference type="ARBA" id="ARBA00022741"/>
    </source>
</evidence>
<feature type="transmembrane region" description="Helical" evidence="8">
    <location>
        <begin position="248"/>
        <end position="271"/>
    </location>
</feature>
<dbReference type="InterPro" id="IPR017871">
    <property type="entry name" value="ABC_transporter-like_CS"/>
</dbReference>
<dbReference type="PROSITE" id="PS50893">
    <property type="entry name" value="ABC_TRANSPORTER_2"/>
    <property type="match status" value="1"/>
</dbReference>
<dbReference type="CDD" id="cd18556">
    <property type="entry name" value="ABC_6TM_McjD_like"/>
    <property type="match status" value="1"/>
</dbReference>
<feature type="transmembrane region" description="Helical" evidence="8">
    <location>
        <begin position="283"/>
        <end position="301"/>
    </location>
</feature>
<dbReference type="PANTHER" id="PTHR24221">
    <property type="entry name" value="ATP-BINDING CASSETTE SUB-FAMILY B"/>
    <property type="match status" value="1"/>
</dbReference>
<dbReference type="GO" id="GO:0016887">
    <property type="term" value="F:ATP hydrolysis activity"/>
    <property type="evidence" value="ECO:0007669"/>
    <property type="project" value="InterPro"/>
</dbReference>
<dbReference type="EMBL" id="CP023270">
    <property type="protein sequence ID" value="AVJ30767.1"/>
    <property type="molecule type" value="Genomic_DNA"/>
</dbReference>
<evidence type="ECO:0000256" key="5">
    <source>
        <dbReference type="ARBA" id="ARBA00022840"/>
    </source>
</evidence>
<reference evidence="11 12" key="1">
    <citation type="submission" date="2017-09" db="EMBL/GenBank/DDBJ databases">
        <title>Genomic, metabolic, and phenotypic characteristics of bacterial isolates from the natural microbiome of the model nematode Caenorhabditis elegans.</title>
        <authorList>
            <person name="Zimmermann J."/>
            <person name="Obeng N."/>
            <person name="Yang W."/>
            <person name="Obeng O."/>
            <person name="Kissoyan K."/>
            <person name="Pees B."/>
            <person name="Dirksen P."/>
            <person name="Hoppner M."/>
            <person name="Franke A."/>
            <person name="Rosenstiel P."/>
            <person name="Leippe M."/>
            <person name="Dierking K."/>
            <person name="Kaleta C."/>
            <person name="Schulenburg H."/>
        </authorList>
    </citation>
    <scope>NUCLEOTIDE SEQUENCE [LARGE SCALE GENOMIC DNA]</scope>
    <source>
        <strain evidence="11 12">MYb73</strain>
    </source>
</reference>
<dbReference type="Pfam" id="PF00664">
    <property type="entry name" value="ABC_membrane"/>
    <property type="match status" value="1"/>
</dbReference>